<keyword evidence="2" id="KW-1133">Transmembrane helix</keyword>
<dbReference type="Gene3D" id="3.40.190.10">
    <property type="entry name" value="Periplasmic binding protein-like II"/>
    <property type="match status" value="1"/>
</dbReference>
<protein>
    <recommendedName>
        <fullName evidence="5">Ionotropic glutamate receptor C-terminal domain-containing protein</fullName>
    </recommendedName>
</protein>
<keyword evidence="2" id="KW-0812">Transmembrane</keyword>
<feature type="compositionally biased region" description="Acidic residues" evidence="1">
    <location>
        <begin position="614"/>
        <end position="624"/>
    </location>
</feature>
<feature type="transmembrane region" description="Helical" evidence="2">
    <location>
        <begin position="281"/>
        <end position="300"/>
    </location>
</feature>
<feature type="region of interest" description="Disordered" evidence="1">
    <location>
        <begin position="598"/>
        <end position="644"/>
    </location>
</feature>
<keyword evidence="2" id="KW-0472">Membrane</keyword>
<comment type="caution">
    <text evidence="3">The sequence shown here is derived from an EMBL/GenBank/DDBJ whole genome shotgun (WGS) entry which is preliminary data.</text>
</comment>
<accession>A0AAD8Y622</accession>
<reference evidence="3" key="1">
    <citation type="submission" date="2023-06" db="EMBL/GenBank/DDBJ databases">
        <title>Survivors Of The Sea: Transcriptome response of Skeletonema marinoi to long-term dormancy.</title>
        <authorList>
            <person name="Pinder M.I.M."/>
            <person name="Kourtchenko O."/>
            <person name="Robertson E.K."/>
            <person name="Larsson T."/>
            <person name="Maumus F."/>
            <person name="Osuna-Cruz C.M."/>
            <person name="Vancaester E."/>
            <person name="Stenow R."/>
            <person name="Vandepoele K."/>
            <person name="Ploug H."/>
            <person name="Bruchert V."/>
            <person name="Godhe A."/>
            <person name="Topel M."/>
        </authorList>
    </citation>
    <scope>NUCLEOTIDE SEQUENCE</scope>
    <source>
        <strain evidence="3">R05AC</strain>
    </source>
</reference>
<dbReference type="PANTHER" id="PTHR18966">
    <property type="entry name" value="IONOTROPIC GLUTAMATE RECEPTOR"/>
    <property type="match status" value="1"/>
</dbReference>
<keyword evidence="4" id="KW-1185">Reference proteome</keyword>
<dbReference type="Gene3D" id="1.10.287.70">
    <property type="match status" value="1"/>
</dbReference>
<name>A0AAD8Y622_9STRA</name>
<evidence type="ECO:0000313" key="4">
    <source>
        <dbReference type="Proteomes" id="UP001224775"/>
    </source>
</evidence>
<dbReference type="SUPFAM" id="SSF53850">
    <property type="entry name" value="Periplasmic binding protein-like II"/>
    <property type="match status" value="1"/>
</dbReference>
<evidence type="ECO:0000256" key="1">
    <source>
        <dbReference type="SAM" id="MobiDB-lite"/>
    </source>
</evidence>
<organism evidence="3 4">
    <name type="scientific">Skeletonema marinoi</name>
    <dbReference type="NCBI Taxonomy" id="267567"/>
    <lineage>
        <taxon>Eukaryota</taxon>
        <taxon>Sar</taxon>
        <taxon>Stramenopiles</taxon>
        <taxon>Ochrophyta</taxon>
        <taxon>Bacillariophyta</taxon>
        <taxon>Coscinodiscophyceae</taxon>
        <taxon>Thalassiosirophycidae</taxon>
        <taxon>Thalassiosirales</taxon>
        <taxon>Skeletonemataceae</taxon>
        <taxon>Skeletonema</taxon>
        <taxon>Skeletonema marinoi-dohrnii complex</taxon>
    </lineage>
</organism>
<proteinExistence type="predicted"/>
<feature type="transmembrane region" description="Helical" evidence="2">
    <location>
        <begin position="548"/>
        <end position="568"/>
    </location>
</feature>
<feature type="transmembrane region" description="Helical" evidence="2">
    <location>
        <begin position="361"/>
        <end position="379"/>
    </location>
</feature>
<sequence length="740" mass="82362">MSTGNEGCNCINQTSVLASLQNRGCTTATGQPGVYLTLGGSCVAYDYGSSACLQHDFIHDPICQTDASTTAVPPYCFQTWCYVDASTCKTNSEEYIYKSEYFSPSNDIFYSYSTCNSTDHFWQQQLGSSATNVSVIGGINIAAAVPASPDPMLYKQLPDGTKGTDVYFDDSVPFGGIYIDYINELVKISNGDIQNVTSTHISKGSLKRYPASSFTAAVQDVENRLVDMAVGPFWITGQRLKMTSFTVPLVYDKTVLVIPKPVKKKGLAYEAQKVFSPFTPGLWGVVIAIIFAAALLSVWFSDREMVAKKRYGLQLKQARKPWKRQKFVYFRLILDAFLEKGMFFFSAGIEQDTGASLPHKVLMFGFGFFILIAVSAYVAELAAMLTQSGLETNYDTMKKVIDGNIAICGPTALEEEIRQKWPKANWIFPNDEFDGVFEAYARGECKVLAVGREDKFNILTKLCDNGLVYTDDLIHENPIAFPIRPELASAFSYWMYTAKKSYGVSLESAKQAFIEENENEQQCKVELSNLGTEADDDDDFPRVSTTNMFLPIMAFVACVFTAVVLQLIHENERKKGRSSSIGRKSTLDLYEIRRRTVEDGDEKRDVRRKGRGLEDEDHDDDDDSVMPRSKSTVVKRSLTHGKSDVGGDAKRIQICDFPGANITGDEFNKNNAPQSTQEPKSVFRGLIEDTDVTNGGADEAAKEGNDVSHRMEELVDSGVIEDVFDCFDLFKEMKKLKKDQ</sequence>
<dbReference type="Proteomes" id="UP001224775">
    <property type="component" value="Unassembled WGS sequence"/>
</dbReference>
<evidence type="ECO:0000256" key="2">
    <source>
        <dbReference type="SAM" id="Phobius"/>
    </source>
</evidence>
<feature type="transmembrane region" description="Helical" evidence="2">
    <location>
        <begin position="328"/>
        <end position="349"/>
    </location>
</feature>
<dbReference type="AlphaFoldDB" id="A0AAD8Y622"/>
<gene>
    <name evidence="3" type="ORF">QTG54_009838</name>
</gene>
<dbReference type="EMBL" id="JATAAI010000018">
    <property type="protein sequence ID" value="KAK1739295.1"/>
    <property type="molecule type" value="Genomic_DNA"/>
</dbReference>
<evidence type="ECO:0000313" key="3">
    <source>
        <dbReference type="EMBL" id="KAK1739295.1"/>
    </source>
</evidence>
<dbReference type="InterPro" id="IPR015683">
    <property type="entry name" value="Ionotropic_Glu_rcpt"/>
</dbReference>
<evidence type="ECO:0008006" key="5">
    <source>
        <dbReference type="Google" id="ProtNLM"/>
    </source>
</evidence>